<dbReference type="GO" id="GO:0055085">
    <property type="term" value="P:transmembrane transport"/>
    <property type="evidence" value="ECO:0007669"/>
    <property type="project" value="InterPro"/>
</dbReference>
<gene>
    <name evidence="9" type="ORF">GNZ18_39855</name>
</gene>
<dbReference type="CDD" id="cd06261">
    <property type="entry name" value="TM_PBP2"/>
    <property type="match status" value="1"/>
</dbReference>
<dbReference type="Gene3D" id="1.10.3720.10">
    <property type="entry name" value="MetI-like"/>
    <property type="match status" value="1"/>
</dbReference>
<comment type="similarity">
    <text evidence="7">Belongs to the binding-protein-dependent transport system permease family.</text>
</comment>
<keyword evidence="6 7" id="KW-0472">Membrane</keyword>
<proteinExistence type="inferred from homology"/>
<feature type="transmembrane region" description="Helical" evidence="7">
    <location>
        <begin position="239"/>
        <end position="259"/>
    </location>
</feature>
<evidence type="ECO:0000256" key="5">
    <source>
        <dbReference type="ARBA" id="ARBA00022989"/>
    </source>
</evidence>
<name>A0A7K1LE63_9ACTN</name>
<dbReference type="Proteomes" id="UP000432015">
    <property type="component" value="Unassembled WGS sequence"/>
</dbReference>
<evidence type="ECO:0000259" key="8">
    <source>
        <dbReference type="PROSITE" id="PS50928"/>
    </source>
</evidence>
<dbReference type="RefSeq" id="WP_156222633.1">
    <property type="nucleotide sequence ID" value="NZ_WOFH01000023.1"/>
</dbReference>
<evidence type="ECO:0000256" key="6">
    <source>
        <dbReference type="ARBA" id="ARBA00023136"/>
    </source>
</evidence>
<evidence type="ECO:0000313" key="10">
    <source>
        <dbReference type="Proteomes" id="UP000432015"/>
    </source>
</evidence>
<protein>
    <submittedName>
        <fullName evidence="9">ABC transporter permease subunit</fullName>
    </submittedName>
</protein>
<keyword evidence="3" id="KW-1003">Cell membrane</keyword>
<keyword evidence="10" id="KW-1185">Reference proteome</keyword>
<sequence>MTPDELSWRAQAPRPAPRARPRGRWAAALVAAAALGWAVTGAGVRPGALIEGRSGGLRLLRAFAHPDLTPGFLHLVGGAVAETVQISLTGLLFAVLLAVPAAVPLAGNVGVPSLVRSAARMYAAVLRGVPDLMWALLFVATIGPGPAAGALAIGVHGGGLLAKLGAEQLEAVDPAPVEAIRLTGAGRFTTAALAIVPQAAAGLTSLLLYQWECNIRTSTVLGFVGAGGVGQELAISLKLFRYAELSTLVIAVLLLMLAVDVLSRAARRWAGAAA</sequence>
<comment type="caution">
    <text evidence="9">The sequence shown here is derived from an EMBL/GenBank/DDBJ whole genome shotgun (WGS) entry which is preliminary data.</text>
</comment>
<evidence type="ECO:0000313" key="9">
    <source>
        <dbReference type="EMBL" id="MUN42704.1"/>
    </source>
</evidence>
<organism evidence="9 10">
    <name type="scientific">Actinomadura litoris</name>
    <dbReference type="NCBI Taxonomy" id="2678616"/>
    <lineage>
        <taxon>Bacteria</taxon>
        <taxon>Bacillati</taxon>
        <taxon>Actinomycetota</taxon>
        <taxon>Actinomycetes</taxon>
        <taxon>Streptosporangiales</taxon>
        <taxon>Thermomonosporaceae</taxon>
        <taxon>Actinomadura</taxon>
    </lineage>
</organism>
<evidence type="ECO:0000256" key="2">
    <source>
        <dbReference type="ARBA" id="ARBA00022448"/>
    </source>
</evidence>
<evidence type="ECO:0000256" key="1">
    <source>
        <dbReference type="ARBA" id="ARBA00004651"/>
    </source>
</evidence>
<reference evidence="9 10" key="1">
    <citation type="submission" date="2019-11" db="EMBL/GenBank/DDBJ databases">
        <authorList>
            <person name="Cao P."/>
        </authorList>
    </citation>
    <scope>NUCLEOTIDE SEQUENCE [LARGE SCALE GENOMIC DNA]</scope>
    <source>
        <strain evidence="9 10">NEAU-AAG5</strain>
    </source>
</reference>
<dbReference type="Pfam" id="PF00528">
    <property type="entry name" value="BPD_transp_1"/>
    <property type="match status" value="1"/>
</dbReference>
<comment type="subcellular location">
    <subcellularLocation>
        <location evidence="1 7">Cell membrane</location>
        <topology evidence="1 7">Multi-pass membrane protein</topology>
    </subcellularLocation>
</comment>
<dbReference type="InterPro" id="IPR035906">
    <property type="entry name" value="MetI-like_sf"/>
</dbReference>
<dbReference type="AlphaFoldDB" id="A0A7K1LE63"/>
<dbReference type="InterPro" id="IPR000515">
    <property type="entry name" value="MetI-like"/>
</dbReference>
<feature type="transmembrane region" description="Helical" evidence="7">
    <location>
        <begin position="132"/>
        <end position="155"/>
    </location>
</feature>
<evidence type="ECO:0000256" key="4">
    <source>
        <dbReference type="ARBA" id="ARBA00022692"/>
    </source>
</evidence>
<evidence type="ECO:0000256" key="7">
    <source>
        <dbReference type="RuleBase" id="RU363032"/>
    </source>
</evidence>
<dbReference type="PROSITE" id="PS50928">
    <property type="entry name" value="ABC_TM1"/>
    <property type="match status" value="1"/>
</dbReference>
<dbReference type="EMBL" id="WOFH01000023">
    <property type="protein sequence ID" value="MUN42704.1"/>
    <property type="molecule type" value="Genomic_DNA"/>
</dbReference>
<keyword evidence="4 7" id="KW-0812">Transmembrane</keyword>
<keyword evidence="5 7" id="KW-1133">Transmembrane helix</keyword>
<evidence type="ECO:0000256" key="3">
    <source>
        <dbReference type="ARBA" id="ARBA00022475"/>
    </source>
</evidence>
<dbReference type="PANTHER" id="PTHR30043">
    <property type="entry name" value="PHOSPHONATES TRANSPORT SYSTEM PERMEASE PROTEIN"/>
    <property type="match status" value="1"/>
</dbReference>
<keyword evidence="2 7" id="KW-0813">Transport</keyword>
<feature type="domain" description="ABC transmembrane type-1" evidence="8">
    <location>
        <begin position="80"/>
        <end position="263"/>
    </location>
</feature>
<dbReference type="SUPFAM" id="SSF161098">
    <property type="entry name" value="MetI-like"/>
    <property type="match status" value="1"/>
</dbReference>
<accession>A0A7K1LE63</accession>
<dbReference type="PANTHER" id="PTHR30043:SF1">
    <property type="entry name" value="ABC TRANSPORT SYSTEM PERMEASE PROTEIN P69"/>
    <property type="match status" value="1"/>
</dbReference>
<feature type="transmembrane region" description="Helical" evidence="7">
    <location>
        <begin position="91"/>
        <end position="111"/>
    </location>
</feature>
<dbReference type="GO" id="GO:0005886">
    <property type="term" value="C:plasma membrane"/>
    <property type="evidence" value="ECO:0007669"/>
    <property type="project" value="UniProtKB-SubCell"/>
</dbReference>